<proteinExistence type="predicted"/>
<accession>A0A0F0CSN0</accession>
<evidence type="ECO:0000256" key="7">
    <source>
        <dbReference type="ARBA" id="ARBA00023004"/>
    </source>
</evidence>
<keyword evidence="7 10" id="KW-0408">Iron</keyword>
<organism evidence="12 13">
    <name type="scientific">Candidatus Omnitrophus magneticus</name>
    <dbReference type="NCBI Taxonomy" id="1609969"/>
    <lineage>
        <taxon>Bacteria</taxon>
        <taxon>Pseudomonadati</taxon>
        <taxon>Candidatus Omnitrophota</taxon>
        <taxon>Candidatus Omnitrophus</taxon>
    </lineage>
</organism>
<keyword evidence="4 10" id="KW-0479">Metal-binding</keyword>
<comment type="caution">
    <text evidence="12">The sequence shown here is derived from an EMBL/GenBank/DDBJ whole genome shotgun (WGS) entry which is preliminary data.</text>
</comment>
<evidence type="ECO:0000256" key="1">
    <source>
        <dbReference type="ARBA" id="ARBA00022448"/>
    </source>
</evidence>
<dbReference type="InterPro" id="IPR017927">
    <property type="entry name" value="FAD-bd_FR_type"/>
</dbReference>
<gene>
    <name evidence="12" type="ORF">OMAG_001098</name>
</gene>
<dbReference type="PROSITE" id="PS51384">
    <property type="entry name" value="FAD_FR"/>
    <property type="match status" value="1"/>
</dbReference>
<dbReference type="Proteomes" id="UP000033428">
    <property type="component" value="Unassembled WGS sequence"/>
</dbReference>
<dbReference type="InterPro" id="IPR050353">
    <property type="entry name" value="PyrK_electron_transfer"/>
</dbReference>
<evidence type="ECO:0000259" key="11">
    <source>
        <dbReference type="PROSITE" id="PS51384"/>
    </source>
</evidence>
<evidence type="ECO:0000256" key="10">
    <source>
        <dbReference type="PIRSR" id="PIRSR006816-2"/>
    </source>
</evidence>
<dbReference type="GO" id="GO:0050660">
    <property type="term" value="F:flavin adenine dinucleotide binding"/>
    <property type="evidence" value="ECO:0007669"/>
    <property type="project" value="InterPro"/>
</dbReference>
<evidence type="ECO:0000256" key="9">
    <source>
        <dbReference type="ARBA" id="ARBA00034078"/>
    </source>
</evidence>
<reference evidence="12 13" key="1">
    <citation type="submission" date="2015-02" db="EMBL/GenBank/DDBJ databases">
        <title>Single-cell genomics of uncultivated deep-branching MTB reveals a conserved set of magnetosome genes.</title>
        <authorList>
            <person name="Kolinko S."/>
            <person name="Richter M."/>
            <person name="Glockner F.O."/>
            <person name="Brachmann A."/>
            <person name="Schuler D."/>
        </authorList>
    </citation>
    <scope>NUCLEOTIDE SEQUENCE [LARGE SCALE GENOMIC DNA]</scope>
    <source>
        <strain evidence="12">SKK-01</strain>
    </source>
</reference>
<dbReference type="Pfam" id="PF00175">
    <property type="entry name" value="NAD_binding_1"/>
    <property type="match status" value="1"/>
</dbReference>
<keyword evidence="2" id="KW-0285">Flavoprotein</keyword>
<dbReference type="GO" id="GO:0006221">
    <property type="term" value="P:pyrimidine nucleotide biosynthetic process"/>
    <property type="evidence" value="ECO:0007669"/>
    <property type="project" value="InterPro"/>
</dbReference>
<feature type="binding site" evidence="10">
    <location>
        <position position="286"/>
    </location>
    <ligand>
        <name>[2Fe-2S] cluster</name>
        <dbReference type="ChEBI" id="CHEBI:190135"/>
    </ligand>
</feature>
<dbReference type="PANTHER" id="PTHR43513">
    <property type="entry name" value="DIHYDROOROTATE DEHYDROGENASE B (NAD(+)), ELECTRON TRANSFER SUBUNIT"/>
    <property type="match status" value="1"/>
</dbReference>
<dbReference type="InterPro" id="IPR039261">
    <property type="entry name" value="FNR_nucleotide-bd"/>
</dbReference>
<dbReference type="Pfam" id="PF10418">
    <property type="entry name" value="DHODB_Fe-S_bind"/>
    <property type="match status" value="1"/>
</dbReference>
<dbReference type="AlphaFoldDB" id="A0A0F0CSN0"/>
<dbReference type="PANTHER" id="PTHR43513:SF1">
    <property type="entry name" value="ANAEROBIC SULFITE REDUCTASE SUBUNIT B"/>
    <property type="match status" value="1"/>
</dbReference>
<keyword evidence="1" id="KW-0813">Transport</keyword>
<protein>
    <submittedName>
        <fullName evidence="12">NiFe hydrogenase subunit gamma</fullName>
    </submittedName>
</protein>
<dbReference type="Gene3D" id="2.40.30.10">
    <property type="entry name" value="Translation factors"/>
    <property type="match status" value="1"/>
</dbReference>
<dbReference type="InterPro" id="IPR001433">
    <property type="entry name" value="OxRdtase_FAD/NAD-bd"/>
</dbReference>
<keyword evidence="6" id="KW-0249">Electron transport</keyword>
<evidence type="ECO:0000256" key="6">
    <source>
        <dbReference type="ARBA" id="ARBA00022982"/>
    </source>
</evidence>
<comment type="cofactor">
    <cofactor evidence="10">
        <name>[2Fe-2S] cluster</name>
        <dbReference type="ChEBI" id="CHEBI:190135"/>
    </cofactor>
    <text evidence="10">Binds 1 [2Fe-2S] cluster per subunit.</text>
</comment>
<dbReference type="InterPro" id="IPR019480">
    <property type="entry name" value="Dihydroorotate_DH_Fe-S-bd"/>
</dbReference>
<comment type="cofactor">
    <cofactor evidence="9">
        <name>[2Fe-2S] cluster</name>
        <dbReference type="ChEBI" id="CHEBI:190135"/>
    </cofactor>
</comment>
<evidence type="ECO:0000256" key="3">
    <source>
        <dbReference type="ARBA" id="ARBA00022714"/>
    </source>
</evidence>
<dbReference type="SUPFAM" id="SSF63380">
    <property type="entry name" value="Riboflavin synthase domain-like"/>
    <property type="match status" value="1"/>
</dbReference>
<dbReference type="PRINTS" id="PR00410">
    <property type="entry name" value="PHEHYDRXLASE"/>
</dbReference>
<dbReference type="CDD" id="cd06221">
    <property type="entry name" value="sulfite_reductase_like"/>
    <property type="match status" value="1"/>
</dbReference>
<evidence type="ECO:0000256" key="5">
    <source>
        <dbReference type="ARBA" id="ARBA00022827"/>
    </source>
</evidence>
<feature type="binding site" evidence="10">
    <location>
        <position position="270"/>
    </location>
    <ligand>
        <name>[2Fe-2S] cluster</name>
        <dbReference type="ChEBI" id="CHEBI:190135"/>
    </ligand>
</feature>
<name>A0A0F0CSN0_9BACT</name>
<dbReference type="SUPFAM" id="SSF52343">
    <property type="entry name" value="Ferredoxin reductase-like, C-terminal NADP-linked domain"/>
    <property type="match status" value="1"/>
</dbReference>
<dbReference type="PATRIC" id="fig|1609969.3.peg.1178"/>
<dbReference type="GO" id="GO:0046872">
    <property type="term" value="F:metal ion binding"/>
    <property type="evidence" value="ECO:0007669"/>
    <property type="project" value="UniProtKB-KW"/>
</dbReference>
<feature type="binding site" evidence="10">
    <location>
        <position position="278"/>
    </location>
    <ligand>
        <name>[2Fe-2S] cluster</name>
        <dbReference type="ChEBI" id="CHEBI:190135"/>
    </ligand>
</feature>
<feature type="binding site" evidence="10">
    <location>
        <position position="275"/>
    </location>
    <ligand>
        <name>[2Fe-2S] cluster</name>
        <dbReference type="ChEBI" id="CHEBI:190135"/>
    </ligand>
</feature>
<dbReference type="GO" id="GO:0051537">
    <property type="term" value="F:2 iron, 2 sulfur cluster binding"/>
    <property type="evidence" value="ECO:0007669"/>
    <property type="project" value="UniProtKB-KW"/>
</dbReference>
<dbReference type="InterPro" id="IPR037117">
    <property type="entry name" value="Dihydroorotate_DH_ele_sf"/>
</dbReference>
<evidence type="ECO:0000256" key="2">
    <source>
        <dbReference type="ARBA" id="ARBA00022630"/>
    </source>
</evidence>
<evidence type="ECO:0000313" key="13">
    <source>
        <dbReference type="Proteomes" id="UP000033428"/>
    </source>
</evidence>
<dbReference type="EMBL" id="JYNY01000227">
    <property type="protein sequence ID" value="KJJ85024.1"/>
    <property type="molecule type" value="Genomic_DNA"/>
</dbReference>
<dbReference type="Gene3D" id="3.40.50.80">
    <property type="entry name" value="Nucleotide-binding domain of ferredoxin-NADP reductase (FNR) module"/>
    <property type="match status" value="1"/>
</dbReference>
<feature type="domain" description="FAD-binding FR-type" evidence="11">
    <location>
        <begin position="35"/>
        <end position="134"/>
    </location>
</feature>
<keyword evidence="13" id="KW-1185">Reference proteome</keyword>
<keyword evidence="8 10" id="KW-0411">Iron-sulfur</keyword>
<keyword evidence="5" id="KW-0274">FAD</keyword>
<dbReference type="InterPro" id="IPR012165">
    <property type="entry name" value="Cyt_c3_hydrogenase_gsu"/>
</dbReference>
<evidence type="ECO:0000256" key="8">
    <source>
        <dbReference type="ARBA" id="ARBA00023014"/>
    </source>
</evidence>
<dbReference type="GO" id="GO:0016491">
    <property type="term" value="F:oxidoreductase activity"/>
    <property type="evidence" value="ECO:0007669"/>
    <property type="project" value="InterPro"/>
</dbReference>
<keyword evidence="3 10" id="KW-0001">2Fe-2S</keyword>
<sequence length="304" mass="34172">MKIRGQNKRKLTRRQKMCKCGCGTKTRQIEVKPLYSPMEGTIVGTKRMTENEKFFEIRLENVERFDYLPGQFVQFSILGIGEAPISISSTPTKKDKSTFEVCVRKAGVFTKAMHHLDLGDKIGVRGPFGRPFPIDSLQGNDLIFVAGGLGIVPLRSLINFVMDKRRDFGKVTILLGCKAPKERLFTKEIEEWSKRTDITYACTVDKADPDWKGNVGVITTLIPGVDIDINRTYAVVVGPPIMYKFVIAELIKKGLSPRQIVLSLERHMKCGLGKCGHCQINDKYVCQDGPTFTYDEIKGMEEAL</sequence>
<dbReference type="Pfam" id="PF00970">
    <property type="entry name" value="FAD_binding_6"/>
    <property type="match status" value="1"/>
</dbReference>
<dbReference type="PIRSF" id="PIRSF006816">
    <property type="entry name" value="Cyc3_hyd_g"/>
    <property type="match status" value="1"/>
</dbReference>
<dbReference type="InterPro" id="IPR017938">
    <property type="entry name" value="Riboflavin_synthase-like_b-brl"/>
</dbReference>
<evidence type="ECO:0000313" key="12">
    <source>
        <dbReference type="EMBL" id="KJJ85024.1"/>
    </source>
</evidence>
<dbReference type="InterPro" id="IPR008333">
    <property type="entry name" value="Cbr1-like_FAD-bd_dom"/>
</dbReference>
<evidence type="ECO:0000256" key="4">
    <source>
        <dbReference type="ARBA" id="ARBA00022723"/>
    </source>
</evidence>
<dbReference type="Gene3D" id="2.10.240.10">
    <property type="entry name" value="Dihydroorotate dehydrogenase, electron transfer subunit"/>
    <property type="match status" value="1"/>
</dbReference>